<gene>
    <name evidence="1" type="ORF">RG47T_3846</name>
</gene>
<dbReference type="STRING" id="1302689.RG47T_3846"/>
<name>A0A1Q6A2Z6_9SPHI</name>
<reference evidence="1 2" key="1">
    <citation type="submission" date="2016-11" db="EMBL/GenBank/DDBJ databases">
        <title>Whole Genome Sequencing of Mucilaginibacter polytrichastri RG4-7(T) isolated from the moss sample.</title>
        <authorList>
            <person name="Li Y."/>
        </authorList>
    </citation>
    <scope>NUCLEOTIDE SEQUENCE [LARGE SCALE GENOMIC DNA]</scope>
    <source>
        <strain evidence="1 2">RG4-7</strain>
    </source>
</reference>
<sequence length="90" mass="10148">MANETHVRLAVGRNFLDCSPVKGVYKGSSGHHLEVAVSVGYQDHEPEPAIDQFVDRVTKPGPFAGLENDTSKNSYQRYMEMIQQQQQQQQ</sequence>
<dbReference type="AlphaFoldDB" id="A0A1Q6A2Z6"/>
<evidence type="ECO:0000313" key="2">
    <source>
        <dbReference type="Proteomes" id="UP000186720"/>
    </source>
</evidence>
<dbReference type="Proteomes" id="UP000186720">
    <property type="component" value="Unassembled WGS sequence"/>
</dbReference>
<proteinExistence type="predicted"/>
<dbReference type="EMBL" id="MPPL01000001">
    <property type="protein sequence ID" value="OKS88379.1"/>
    <property type="molecule type" value="Genomic_DNA"/>
</dbReference>
<protein>
    <submittedName>
        <fullName evidence="1">Uncharacterized protein</fullName>
    </submittedName>
</protein>
<keyword evidence="2" id="KW-1185">Reference proteome</keyword>
<evidence type="ECO:0000313" key="1">
    <source>
        <dbReference type="EMBL" id="OKS88379.1"/>
    </source>
</evidence>
<organism evidence="1 2">
    <name type="scientific">Mucilaginibacter polytrichastri</name>
    <dbReference type="NCBI Taxonomy" id="1302689"/>
    <lineage>
        <taxon>Bacteria</taxon>
        <taxon>Pseudomonadati</taxon>
        <taxon>Bacteroidota</taxon>
        <taxon>Sphingobacteriia</taxon>
        <taxon>Sphingobacteriales</taxon>
        <taxon>Sphingobacteriaceae</taxon>
        <taxon>Mucilaginibacter</taxon>
    </lineage>
</organism>
<comment type="caution">
    <text evidence="1">The sequence shown here is derived from an EMBL/GenBank/DDBJ whole genome shotgun (WGS) entry which is preliminary data.</text>
</comment>
<accession>A0A1Q6A2Z6</accession>